<dbReference type="Pfam" id="PF12770">
    <property type="entry name" value="CHAT"/>
    <property type="match status" value="1"/>
</dbReference>
<evidence type="ECO:0000259" key="1">
    <source>
        <dbReference type="Pfam" id="PF12770"/>
    </source>
</evidence>
<gene>
    <name evidence="2" type="ORF">B0H17DRAFT_1263743</name>
</gene>
<accession>A0AAD7CPH5</accession>
<keyword evidence="3" id="KW-1185">Reference proteome</keyword>
<name>A0AAD7CPH5_MYCRO</name>
<organism evidence="2 3">
    <name type="scientific">Mycena rosella</name>
    <name type="common">Pink bonnet</name>
    <name type="synonym">Agaricus rosellus</name>
    <dbReference type="NCBI Taxonomy" id="1033263"/>
    <lineage>
        <taxon>Eukaryota</taxon>
        <taxon>Fungi</taxon>
        <taxon>Dikarya</taxon>
        <taxon>Basidiomycota</taxon>
        <taxon>Agaricomycotina</taxon>
        <taxon>Agaricomycetes</taxon>
        <taxon>Agaricomycetidae</taxon>
        <taxon>Agaricales</taxon>
        <taxon>Marasmiineae</taxon>
        <taxon>Mycenaceae</taxon>
        <taxon>Mycena</taxon>
    </lineage>
</organism>
<reference evidence="2" key="1">
    <citation type="submission" date="2023-03" db="EMBL/GenBank/DDBJ databases">
        <title>Massive genome expansion in bonnet fungi (Mycena s.s.) driven by repeated elements and novel gene families across ecological guilds.</title>
        <authorList>
            <consortium name="Lawrence Berkeley National Laboratory"/>
            <person name="Harder C.B."/>
            <person name="Miyauchi S."/>
            <person name="Viragh M."/>
            <person name="Kuo A."/>
            <person name="Thoen E."/>
            <person name="Andreopoulos B."/>
            <person name="Lu D."/>
            <person name="Skrede I."/>
            <person name="Drula E."/>
            <person name="Henrissat B."/>
            <person name="Morin E."/>
            <person name="Kohler A."/>
            <person name="Barry K."/>
            <person name="LaButti K."/>
            <person name="Morin E."/>
            <person name="Salamov A."/>
            <person name="Lipzen A."/>
            <person name="Mereny Z."/>
            <person name="Hegedus B."/>
            <person name="Baldrian P."/>
            <person name="Stursova M."/>
            <person name="Weitz H."/>
            <person name="Taylor A."/>
            <person name="Grigoriev I.V."/>
            <person name="Nagy L.G."/>
            <person name="Martin F."/>
            <person name="Kauserud H."/>
        </authorList>
    </citation>
    <scope>NUCLEOTIDE SEQUENCE</scope>
    <source>
        <strain evidence="2">CBHHK067</strain>
    </source>
</reference>
<evidence type="ECO:0000313" key="2">
    <source>
        <dbReference type="EMBL" id="KAJ7656612.1"/>
    </source>
</evidence>
<sequence length="564" mass="62696">MKDLDAALHHGKEAAKLTKKGHPDRAGCLEHLAQCYRHYYIQFREPRYLEAVHTHYLEFFESPTLTPEDVWATALDWASFAEEFQPSDCVTAYTAAFNLLPDLLWIGNSIPVRHEAIRRLEIGHKTSIAAKTCIDLSDLTTAVEIMEQGLATIFQQMLQLKTDANQLQPAQAESLRMISTQLYSGNSENQRGFAIERKDLLKEIHEQPGLEYFLLPKPYEVLRHASQGGPIVILNSHEDSCDGIIILDPTSSPIHVSLPNTTLEILQSQRAILKELLGRCNEYFTSKPPEECFADLLAWLWTEIVSPVYQVLDSHGIHNGRLWWLPTGAFAGLPLHAASGTDQFIHSYTATLGSLLDAYTKKSSGTSKFGIVGVTHTGPHGTDYLKGVEEEVARISSIIKGPINFLDGKQATVDAVKVQLQDCSWVHLACHGKQESGDPTKSYLKLYGGILELDTILRMPLLNAEFVFLAACQTAMGDAELVNESFHLSGGFIAAGFRSSIGTLWAMNDQDGPLVADIVYSYLFRDSSPPQAKDSAEALHIAIKELKARKVPYERWIPFIHMGV</sequence>
<comment type="caution">
    <text evidence="2">The sequence shown here is derived from an EMBL/GenBank/DDBJ whole genome shotgun (WGS) entry which is preliminary data.</text>
</comment>
<dbReference type="EMBL" id="JARKIE010000299">
    <property type="protein sequence ID" value="KAJ7656612.1"/>
    <property type="molecule type" value="Genomic_DNA"/>
</dbReference>
<evidence type="ECO:0000313" key="3">
    <source>
        <dbReference type="Proteomes" id="UP001221757"/>
    </source>
</evidence>
<proteinExistence type="predicted"/>
<dbReference type="Proteomes" id="UP001221757">
    <property type="component" value="Unassembled WGS sequence"/>
</dbReference>
<dbReference type="InterPro" id="IPR024983">
    <property type="entry name" value="CHAT_dom"/>
</dbReference>
<feature type="domain" description="CHAT" evidence="1">
    <location>
        <begin position="296"/>
        <end position="563"/>
    </location>
</feature>
<protein>
    <submittedName>
        <fullName evidence="2">CHAT domain-containing protein</fullName>
    </submittedName>
</protein>
<dbReference type="AlphaFoldDB" id="A0AAD7CPH5"/>